<reference evidence="1 2" key="1">
    <citation type="submission" date="2015-01" db="EMBL/GenBank/DDBJ databases">
        <title>Evolution of Trichinella species and genotypes.</title>
        <authorList>
            <person name="Korhonen P.K."/>
            <person name="Edoardo P."/>
            <person name="Giuseppe L.R."/>
            <person name="Gasser R.B."/>
        </authorList>
    </citation>
    <scope>NUCLEOTIDE SEQUENCE [LARGE SCALE GENOMIC DNA]</scope>
    <source>
        <strain evidence="1">ISS3</strain>
    </source>
</reference>
<proteinExistence type="predicted"/>
<dbReference type="EMBL" id="JYDH01003782">
    <property type="protein sequence ID" value="KRY05205.1"/>
    <property type="molecule type" value="Genomic_DNA"/>
</dbReference>
<evidence type="ECO:0000313" key="2">
    <source>
        <dbReference type="Proteomes" id="UP000054776"/>
    </source>
</evidence>
<organism evidence="1 2">
    <name type="scientific">Trichinella spiralis</name>
    <name type="common">Trichina worm</name>
    <dbReference type="NCBI Taxonomy" id="6334"/>
    <lineage>
        <taxon>Eukaryota</taxon>
        <taxon>Metazoa</taxon>
        <taxon>Ecdysozoa</taxon>
        <taxon>Nematoda</taxon>
        <taxon>Enoplea</taxon>
        <taxon>Dorylaimia</taxon>
        <taxon>Trichinellida</taxon>
        <taxon>Trichinellidae</taxon>
        <taxon>Trichinella</taxon>
    </lineage>
</organism>
<name>A0A0V0YXZ7_TRISP</name>
<protein>
    <submittedName>
        <fullName evidence="1">Uncharacterized protein</fullName>
    </submittedName>
</protein>
<dbReference type="Proteomes" id="UP000054776">
    <property type="component" value="Unassembled WGS sequence"/>
</dbReference>
<dbReference type="AlphaFoldDB" id="A0A0V0YXZ7"/>
<gene>
    <name evidence="1" type="ORF">T01_10436</name>
</gene>
<accession>A0A0V0YXZ7</accession>
<keyword evidence="2" id="KW-1185">Reference proteome</keyword>
<dbReference type="InParanoid" id="A0A0V0YXZ7"/>
<comment type="caution">
    <text evidence="1">The sequence shown here is derived from an EMBL/GenBank/DDBJ whole genome shotgun (WGS) entry which is preliminary data.</text>
</comment>
<evidence type="ECO:0000313" key="1">
    <source>
        <dbReference type="EMBL" id="KRY05205.1"/>
    </source>
</evidence>
<sequence length="33" mass="3869">MVKKKFEVQWCLKEYFTNDSTEEKGLGSLETIS</sequence>